<reference evidence="7 8" key="1">
    <citation type="journal article" date="2023" name="Hortic Res">
        <title>Pangenome of water caltrop reveals structural variations and asymmetric subgenome divergence after allopolyploidization.</title>
        <authorList>
            <person name="Zhang X."/>
            <person name="Chen Y."/>
            <person name="Wang L."/>
            <person name="Yuan Y."/>
            <person name="Fang M."/>
            <person name="Shi L."/>
            <person name="Lu R."/>
            <person name="Comes H.P."/>
            <person name="Ma Y."/>
            <person name="Chen Y."/>
            <person name="Huang G."/>
            <person name="Zhou Y."/>
            <person name="Zheng Z."/>
            <person name="Qiu Y."/>
        </authorList>
    </citation>
    <scope>NUCLEOTIDE SEQUENCE [LARGE SCALE GENOMIC DNA]</scope>
    <source>
        <tissue evidence="7">Roots</tissue>
    </source>
</reference>
<dbReference type="Proteomes" id="UP001345219">
    <property type="component" value="Chromosome 5"/>
</dbReference>
<evidence type="ECO:0000256" key="2">
    <source>
        <dbReference type="ARBA" id="ARBA00023015"/>
    </source>
</evidence>
<keyword evidence="8" id="KW-1185">Reference proteome</keyword>
<proteinExistence type="predicted"/>
<accession>A0AAN7KD13</accession>
<keyword evidence="4" id="KW-0804">Transcription</keyword>
<comment type="caution">
    <text evidence="7">The sequence shown here is derived from an EMBL/GenBank/DDBJ whole genome shotgun (WGS) entry which is preliminary data.</text>
</comment>
<feature type="domain" description="TF-B3" evidence="6">
    <location>
        <begin position="152"/>
        <end position="252"/>
    </location>
</feature>
<dbReference type="InterPro" id="IPR003340">
    <property type="entry name" value="B3_DNA-bd"/>
</dbReference>
<dbReference type="SMART" id="SM01019">
    <property type="entry name" value="B3"/>
    <property type="match status" value="2"/>
</dbReference>
<dbReference type="GO" id="GO:0005634">
    <property type="term" value="C:nucleus"/>
    <property type="evidence" value="ECO:0007669"/>
    <property type="project" value="UniProtKB-SubCell"/>
</dbReference>
<dbReference type="EMBL" id="JAXIOK010000010">
    <property type="protein sequence ID" value="KAK4760870.1"/>
    <property type="molecule type" value="Genomic_DNA"/>
</dbReference>
<dbReference type="SUPFAM" id="SSF101936">
    <property type="entry name" value="DNA-binding pseudobarrel domain"/>
    <property type="match status" value="2"/>
</dbReference>
<dbReference type="PANTHER" id="PTHR31920:SF121">
    <property type="entry name" value="TF-B3 DOMAIN-CONTAINING PROTEIN"/>
    <property type="match status" value="1"/>
</dbReference>
<dbReference type="PANTHER" id="PTHR31920">
    <property type="entry name" value="B3 DOMAIN-CONTAINING"/>
    <property type="match status" value="1"/>
</dbReference>
<evidence type="ECO:0000256" key="4">
    <source>
        <dbReference type="ARBA" id="ARBA00023163"/>
    </source>
</evidence>
<keyword evidence="3" id="KW-0238">DNA-binding</keyword>
<evidence type="ECO:0000256" key="1">
    <source>
        <dbReference type="ARBA" id="ARBA00004123"/>
    </source>
</evidence>
<comment type="subcellular location">
    <subcellularLocation>
        <location evidence="1">Nucleus</location>
    </subcellularLocation>
</comment>
<feature type="domain" description="TF-B3" evidence="6">
    <location>
        <begin position="18"/>
        <end position="101"/>
    </location>
</feature>
<dbReference type="AlphaFoldDB" id="A0AAN7KD13"/>
<evidence type="ECO:0000313" key="8">
    <source>
        <dbReference type="Proteomes" id="UP001345219"/>
    </source>
</evidence>
<sequence>MSPSFFKVMVGDDFLTNLKVPPAFVKHFGGTLPEVVHLTSCYFDEGTSISWMVKTERCENGCYIRGGWPEIAKDLDLQIGDFLVFQLLSNGELEVAAYDRTCCEKRVRVGLPSSLHIPDDFEDVKVVSGPDPAPAPAPAACPSPPSSKKHRLPFFTRSLCKTDLLFLSLPVASTTEANQWDKKSAVIRSPKGQKWLVTMKLRVRTRSYRRVDISTGWSAFVRDNGLSIGSIVRFEFLGGRDNVIEARVLGRASKERARPGPKPGTQR</sequence>
<evidence type="ECO:0000256" key="5">
    <source>
        <dbReference type="ARBA" id="ARBA00023242"/>
    </source>
</evidence>
<dbReference type="GO" id="GO:0003677">
    <property type="term" value="F:DNA binding"/>
    <property type="evidence" value="ECO:0007669"/>
    <property type="project" value="UniProtKB-KW"/>
</dbReference>
<dbReference type="Pfam" id="PF02362">
    <property type="entry name" value="B3"/>
    <property type="match status" value="2"/>
</dbReference>
<gene>
    <name evidence="7" type="ORF">SAY87_005763</name>
</gene>
<evidence type="ECO:0000259" key="6">
    <source>
        <dbReference type="PROSITE" id="PS50863"/>
    </source>
</evidence>
<name>A0AAN7KD13_9MYRT</name>
<dbReference type="Gene3D" id="2.40.330.10">
    <property type="entry name" value="DNA-binding pseudobarrel domain"/>
    <property type="match status" value="2"/>
</dbReference>
<dbReference type="CDD" id="cd10017">
    <property type="entry name" value="B3_DNA"/>
    <property type="match status" value="2"/>
</dbReference>
<evidence type="ECO:0000256" key="3">
    <source>
        <dbReference type="ARBA" id="ARBA00023125"/>
    </source>
</evidence>
<dbReference type="InterPro" id="IPR015300">
    <property type="entry name" value="DNA-bd_pseudobarrel_sf"/>
</dbReference>
<keyword evidence="5" id="KW-0539">Nucleus</keyword>
<protein>
    <recommendedName>
        <fullName evidence="6">TF-B3 domain-containing protein</fullName>
    </recommendedName>
</protein>
<dbReference type="InterPro" id="IPR050655">
    <property type="entry name" value="Plant_B3_domain"/>
</dbReference>
<evidence type="ECO:0000313" key="7">
    <source>
        <dbReference type="EMBL" id="KAK4760870.1"/>
    </source>
</evidence>
<keyword evidence="2" id="KW-0805">Transcription regulation</keyword>
<dbReference type="PROSITE" id="PS50863">
    <property type="entry name" value="B3"/>
    <property type="match status" value="2"/>
</dbReference>
<organism evidence="7 8">
    <name type="scientific">Trapa incisa</name>
    <dbReference type="NCBI Taxonomy" id="236973"/>
    <lineage>
        <taxon>Eukaryota</taxon>
        <taxon>Viridiplantae</taxon>
        <taxon>Streptophyta</taxon>
        <taxon>Embryophyta</taxon>
        <taxon>Tracheophyta</taxon>
        <taxon>Spermatophyta</taxon>
        <taxon>Magnoliopsida</taxon>
        <taxon>eudicotyledons</taxon>
        <taxon>Gunneridae</taxon>
        <taxon>Pentapetalae</taxon>
        <taxon>rosids</taxon>
        <taxon>malvids</taxon>
        <taxon>Myrtales</taxon>
        <taxon>Lythraceae</taxon>
        <taxon>Trapa</taxon>
    </lineage>
</organism>